<evidence type="ECO:0000256" key="2">
    <source>
        <dbReference type="ARBA" id="ARBA00020166"/>
    </source>
</evidence>
<dbReference type="OrthoDB" id="30957at2157"/>
<evidence type="ECO:0000256" key="4">
    <source>
        <dbReference type="ARBA" id="ARBA00022741"/>
    </source>
</evidence>
<sequence length="607" mass="66095">MSDTDTDTDTESNSRDPTSLRTPIVAVLGHVDHGKTSLLDKIRGSAVIEGEAGAITQHIGATAVPLDIISTIAGDLVDPDDFDLPGLLFIDTPGHHSFTTLRSRGGALADIAILVVDVNDGFQPQTLEALDILKRSQTPFIVAANKIDTVPGWNVNEDMPINATYDAQSDRVSSRLDESLYKIIGNLSDEGFSADLYWRVQNFQRNVGVVPVSAMTGEGVPDLLAVMMGLSQRYMKEEMEIDVTGPGVGTVLEVKEEKGFGKTVDIVLYDGTIRADDTVVVGGQNDPIVTEVRALLQPRPLAEIRTESRFEKVDEVGAAAGIKVAAPDLGDAMAGAPVRVVRNRSLDEVVHEVRAELADIAVDTADEGVVVKADTLGSLEAMADALDEAEVPIVRAEVGDVAPRDISVASTAEDSKQQAILGFNVDTLSDAERRAESDDVKIFTDQVIYQLIEEYEEYVEDLEKAQQDTILDNIVRPARFRILPDHTFRQNDPAVVGVEVNSGTIQNNANVVKFDSNEPERVGQIKGIQEQGEDVDEARVGNRVSVAIDGPTVGRQIEEDDELWTEIPEKHAKILEQELTDEIPADELEALNMFLDKQRSRDPFWGK</sequence>
<feature type="binding site" evidence="8">
    <location>
        <begin position="145"/>
        <end position="148"/>
    </location>
    <ligand>
        <name>GTP</name>
        <dbReference type="ChEBI" id="CHEBI:37565"/>
    </ligand>
</feature>
<dbReference type="Pfam" id="PF00009">
    <property type="entry name" value="GTP_EFTU"/>
    <property type="match status" value="1"/>
</dbReference>
<dbReference type="Proteomes" id="UP000196084">
    <property type="component" value="Unassembled WGS sequence"/>
</dbReference>
<keyword evidence="12" id="KW-1185">Reference proteome</keyword>
<gene>
    <name evidence="8" type="primary">infB</name>
    <name evidence="11" type="ORF">B2G88_10840</name>
</gene>
<evidence type="ECO:0000259" key="10">
    <source>
        <dbReference type="PROSITE" id="PS51722"/>
    </source>
</evidence>
<dbReference type="InterPro" id="IPR023115">
    <property type="entry name" value="TIF_IF2_dom3"/>
</dbReference>
<dbReference type="SUPFAM" id="SSF50447">
    <property type="entry name" value="Translation proteins"/>
    <property type="match status" value="1"/>
</dbReference>
<dbReference type="CDD" id="cd01887">
    <property type="entry name" value="IF2_eIF5B"/>
    <property type="match status" value="1"/>
</dbReference>
<keyword evidence="3 8" id="KW-0396">Initiation factor</keyword>
<dbReference type="PRINTS" id="PR00315">
    <property type="entry name" value="ELONGATNFCT"/>
</dbReference>
<dbReference type="SUPFAM" id="SSF52540">
    <property type="entry name" value="P-loop containing nucleoside triphosphate hydrolases"/>
    <property type="match status" value="1"/>
</dbReference>
<evidence type="ECO:0000256" key="5">
    <source>
        <dbReference type="ARBA" id="ARBA00022917"/>
    </source>
</evidence>
<dbReference type="EMBL" id="MWPH01000002">
    <property type="protein sequence ID" value="OVE84859.1"/>
    <property type="molecule type" value="Genomic_DNA"/>
</dbReference>
<dbReference type="GO" id="GO:0005737">
    <property type="term" value="C:cytoplasm"/>
    <property type="evidence" value="ECO:0007669"/>
    <property type="project" value="TreeGrafter"/>
</dbReference>
<dbReference type="FunFam" id="3.40.50.300:FF:000112">
    <property type="entry name" value="Eukaryotic translation initiation factor 5B"/>
    <property type="match status" value="1"/>
</dbReference>
<name>A0A202E9H0_9EURY</name>
<reference evidence="11 12" key="1">
    <citation type="submission" date="2017-02" db="EMBL/GenBank/DDBJ databases">
        <title>Natronthermophilus aegyptiacus gen. nov.,sp. nov., an aerobic, extremely halophilic alkalithermophilic archaeon isolated from the athalassohaline Wadi An Natrun, Egypt.</title>
        <authorList>
            <person name="Zhao B."/>
        </authorList>
    </citation>
    <scope>NUCLEOTIDE SEQUENCE [LARGE SCALE GENOMIC DNA]</scope>
    <source>
        <strain evidence="11 12">CGMCC 1.3597</strain>
    </source>
</reference>
<dbReference type="CDD" id="cd03703">
    <property type="entry name" value="aeIF5B_II"/>
    <property type="match status" value="1"/>
</dbReference>
<evidence type="ECO:0000256" key="6">
    <source>
        <dbReference type="ARBA" id="ARBA00023134"/>
    </source>
</evidence>
<dbReference type="InterPro" id="IPR036925">
    <property type="entry name" value="TIF_IF2_dom3_sf"/>
</dbReference>
<dbReference type="Gene3D" id="3.40.50.300">
    <property type="entry name" value="P-loop containing nucleotide triphosphate hydrolases"/>
    <property type="match status" value="1"/>
</dbReference>
<dbReference type="PANTHER" id="PTHR43381:SF4">
    <property type="entry name" value="EUKARYOTIC TRANSLATION INITIATION FACTOR 5B"/>
    <property type="match status" value="1"/>
</dbReference>
<dbReference type="HAMAP" id="MF_00100_A">
    <property type="entry name" value="IF_2_A"/>
    <property type="match status" value="1"/>
</dbReference>
<comment type="caution">
    <text evidence="11">The sequence shown here is derived from an EMBL/GenBank/DDBJ whole genome shotgun (WGS) entry which is preliminary data.</text>
</comment>
<feature type="binding site" evidence="8">
    <location>
        <begin position="29"/>
        <end position="36"/>
    </location>
    <ligand>
        <name>GTP</name>
        <dbReference type="ChEBI" id="CHEBI:37565"/>
    </ligand>
</feature>
<feature type="domain" description="Tr-type G" evidence="10">
    <location>
        <begin position="20"/>
        <end position="235"/>
    </location>
</feature>
<dbReference type="InterPro" id="IPR009000">
    <property type="entry name" value="Transl_B-barrel_sf"/>
</dbReference>
<dbReference type="Pfam" id="PF14578">
    <property type="entry name" value="GTP_EFTU_D4"/>
    <property type="match status" value="1"/>
</dbReference>
<accession>A0A202E9H0</accession>
<keyword evidence="4 8" id="KW-0547">Nucleotide-binding</keyword>
<dbReference type="NCBIfam" id="NF003078">
    <property type="entry name" value="PRK04004.1"/>
    <property type="match status" value="1"/>
</dbReference>
<dbReference type="FunFam" id="2.40.30.10:FF:000013">
    <property type="entry name" value="eukaryotic translation initiation factor 5B"/>
    <property type="match status" value="1"/>
</dbReference>
<evidence type="ECO:0000256" key="7">
    <source>
        <dbReference type="ARBA" id="ARBA00024852"/>
    </source>
</evidence>
<dbReference type="FunFam" id="3.40.50.10050:FF:000001">
    <property type="entry name" value="Translation initiation factor IF-2"/>
    <property type="match status" value="1"/>
</dbReference>
<evidence type="ECO:0000313" key="11">
    <source>
        <dbReference type="EMBL" id="OVE84859.1"/>
    </source>
</evidence>
<evidence type="ECO:0000256" key="1">
    <source>
        <dbReference type="ARBA" id="ARBA00007733"/>
    </source>
</evidence>
<dbReference type="RefSeq" id="WP_054862558.1">
    <property type="nucleotide sequence ID" value="NZ_MWPH01000002.1"/>
</dbReference>
<dbReference type="InterPro" id="IPR027417">
    <property type="entry name" value="P-loop_NTPase"/>
</dbReference>
<evidence type="ECO:0000256" key="3">
    <source>
        <dbReference type="ARBA" id="ARBA00022540"/>
    </source>
</evidence>
<dbReference type="Gene3D" id="3.40.50.10050">
    <property type="entry name" value="Translation initiation factor IF- 2, domain 3"/>
    <property type="match status" value="1"/>
</dbReference>
<dbReference type="GO" id="GO:0003743">
    <property type="term" value="F:translation initiation factor activity"/>
    <property type="evidence" value="ECO:0007669"/>
    <property type="project" value="UniProtKB-UniRule"/>
</dbReference>
<dbReference type="AlphaFoldDB" id="A0A202E9H0"/>
<dbReference type="Pfam" id="PF11987">
    <property type="entry name" value="IF-2"/>
    <property type="match status" value="1"/>
</dbReference>
<dbReference type="GO" id="GO:0005525">
    <property type="term" value="F:GTP binding"/>
    <property type="evidence" value="ECO:0007669"/>
    <property type="project" value="UniProtKB-KW"/>
</dbReference>
<evidence type="ECO:0000313" key="12">
    <source>
        <dbReference type="Proteomes" id="UP000196084"/>
    </source>
</evidence>
<dbReference type="NCBIfam" id="TIGR00491">
    <property type="entry name" value="aIF-2"/>
    <property type="match status" value="1"/>
</dbReference>
<keyword evidence="6 8" id="KW-0342">GTP-binding</keyword>
<dbReference type="Pfam" id="PF03144">
    <property type="entry name" value="GTP_EFTU_D2"/>
    <property type="match status" value="1"/>
</dbReference>
<dbReference type="NCBIfam" id="TIGR00231">
    <property type="entry name" value="small_GTP"/>
    <property type="match status" value="1"/>
</dbReference>
<dbReference type="InterPro" id="IPR029459">
    <property type="entry name" value="EFTU-type"/>
</dbReference>
<dbReference type="InterPro" id="IPR005225">
    <property type="entry name" value="Small_GTP-bd"/>
</dbReference>
<keyword evidence="5 8" id="KW-0648">Protein biosynthesis</keyword>
<dbReference type="InterPro" id="IPR015760">
    <property type="entry name" value="TIF_IF2"/>
</dbReference>
<comment type="function">
    <text evidence="7 8 9">Function in general translation initiation by promoting the binding of the formylmethionine-tRNA to ribosomes. Seems to function along with eIF-2.</text>
</comment>
<dbReference type="PROSITE" id="PS51722">
    <property type="entry name" value="G_TR_2"/>
    <property type="match status" value="1"/>
</dbReference>
<proteinExistence type="inferred from homology"/>
<evidence type="ECO:0000256" key="9">
    <source>
        <dbReference type="RuleBase" id="RU000644"/>
    </source>
</evidence>
<protein>
    <recommendedName>
        <fullName evidence="2 8">Probable translation initiation factor IF-2</fullName>
    </recommendedName>
</protein>
<dbReference type="CDD" id="cd16266">
    <property type="entry name" value="IF2_aeIF5B_IV"/>
    <property type="match status" value="1"/>
</dbReference>
<dbReference type="InterPro" id="IPR004544">
    <property type="entry name" value="TF_aIF-2_arc"/>
</dbReference>
<comment type="similarity">
    <text evidence="1 8 9">Belongs to the TRAFAC class translation factor GTPase superfamily. Classic translation factor GTPase family. IF-2 subfamily.</text>
</comment>
<dbReference type="GO" id="GO:0003924">
    <property type="term" value="F:GTPase activity"/>
    <property type="evidence" value="ECO:0007669"/>
    <property type="project" value="UniProtKB-UniRule"/>
</dbReference>
<evidence type="ECO:0000256" key="8">
    <source>
        <dbReference type="HAMAP-Rule" id="MF_00100"/>
    </source>
</evidence>
<organism evidence="11 12">
    <name type="scientific">Natronolimnobius baerhuensis</name>
    <dbReference type="NCBI Taxonomy" id="253108"/>
    <lineage>
        <taxon>Archaea</taxon>
        <taxon>Methanobacteriati</taxon>
        <taxon>Methanobacteriota</taxon>
        <taxon>Stenosarchaea group</taxon>
        <taxon>Halobacteria</taxon>
        <taxon>Halobacteriales</taxon>
        <taxon>Natrialbaceae</taxon>
        <taxon>Natronolimnobius</taxon>
    </lineage>
</organism>
<feature type="binding site" evidence="8">
    <location>
        <begin position="91"/>
        <end position="95"/>
    </location>
    <ligand>
        <name>GTP</name>
        <dbReference type="ChEBI" id="CHEBI:37565"/>
    </ligand>
</feature>
<dbReference type="InterPro" id="IPR004161">
    <property type="entry name" value="EFTu-like_2"/>
</dbReference>
<dbReference type="InterPro" id="IPR000795">
    <property type="entry name" value="T_Tr_GTP-bd_dom"/>
</dbReference>
<dbReference type="PANTHER" id="PTHR43381">
    <property type="entry name" value="TRANSLATION INITIATION FACTOR IF-2-RELATED"/>
    <property type="match status" value="1"/>
</dbReference>
<dbReference type="SUPFAM" id="SSF52156">
    <property type="entry name" value="Initiation factor IF2/eIF5b, domain 3"/>
    <property type="match status" value="1"/>
</dbReference>
<dbReference type="Gene3D" id="2.40.30.10">
    <property type="entry name" value="Translation factors"/>
    <property type="match status" value="2"/>
</dbReference>